<evidence type="ECO:0000256" key="4">
    <source>
        <dbReference type="ARBA" id="ARBA00022737"/>
    </source>
</evidence>
<feature type="signal peptide" evidence="9">
    <location>
        <begin position="1"/>
        <end position="18"/>
    </location>
</feature>
<dbReference type="GO" id="GO:0016020">
    <property type="term" value="C:membrane"/>
    <property type="evidence" value="ECO:0007669"/>
    <property type="project" value="UniProtKB-SubCell"/>
</dbReference>
<reference evidence="10" key="1">
    <citation type="journal article" date="2018" name="DNA Res.">
        <title>Multiple hybrid de novo genome assembly of finger millet, an orphan allotetraploid crop.</title>
        <authorList>
            <person name="Hatakeyama M."/>
            <person name="Aluri S."/>
            <person name="Balachadran M.T."/>
            <person name="Sivarajan S.R."/>
            <person name="Patrignani A."/>
            <person name="Gruter S."/>
            <person name="Poveda L."/>
            <person name="Shimizu-Inatsugi R."/>
            <person name="Baeten J."/>
            <person name="Francoijs K.J."/>
            <person name="Nataraja K.N."/>
            <person name="Reddy Y.A.N."/>
            <person name="Phadnis S."/>
            <person name="Ravikumar R.L."/>
            <person name="Schlapbach R."/>
            <person name="Sreeman S.M."/>
            <person name="Shimizu K.K."/>
        </authorList>
    </citation>
    <scope>NUCLEOTIDE SEQUENCE</scope>
</reference>
<keyword evidence="4" id="KW-0677">Repeat</keyword>
<proteinExistence type="predicted"/>
<reference evidence="10" key="2">
    <citation type="submission" date="2021-12" db="EMBL/GenBank/DDBJ databases">
        <title>Resequencing data analysis of finger millet.</title>
        <authorList>
            <person name="Hatakeyama M."/>
            <person name="Aluri S."/>
            <person name="Balachadran M.T."/>
            <person name="Sivarajan S.R."/>
            <person name="Poveda L."/>
            <person name="Shimizu-Inatsugi R."/>
            <person name="Schlapbach R."/>
            <person name="Sreeman S.M."/>
            <person name="Shimizu K.K."/>
        </authorList>
    </citation>
    <scope>NUCLEOTIDE SEQUENCE</scope>
</reference>
<organism evidence="10 11">
    <name type="scientific">Eleusine coracana subsp. coracana</name>
    <dbReference type="NCBI Taxonomy" id="191504"/>
    <lineage>
        <taxon>Eukaryota</taxon>
        <taxon>Viridiplantae</taxon>
        <taxon>Streptophyta</taxon>
        <taxon>Embryophyta</taxon>
        <taxon>Tracheophyta</taxon>
        <taxon>Spermatophyta</taxon>
        <taxon>Magnoliopsida</taxon>
        <taxon>Liliopsida</taxon>
        <taxon>Poales</taxon>
        <taxon>Poaceae</taxon>
        <taxon>PACMAD clade</taxon>
        <taxon>Chloridoideae</taxon>
        <taxon>Cynodonteae</taxon>
        <taxon>Eleusininae</taxon>
        <taxon>Eleusine</taxon>
    </lineage>
</organism>
<feature type="chain" id="PRO_5043629901" description="Protein kinase domain-containing protein" evidence="9">
    <location>
        <begin position="19"/>
        <end position="710"/>
    </location>
</feature>
<comment type="subcellular location">
    <subcellularLocation>
        <location evidence="1">Membrane</location>
        <topology evidence="1">Single-pass membrane protein</topology>
    </subcellularLocation>
</comment>
<dbReference type="Gene3D" id="3.80.10.10">
    <property type="entry name" value="Ribonuclease Inhibitor"/>
    <property type="match status" value="3"/>
</dbReference>
<dbReference type="AlphaFoldDB" id="A0AAV5E2F7"/>
<feature type="compositionally biased region" description="Low complexity" evidence="7">
    <location>
        <begin position="626"/>
        <end position="639"/>
    </location>
</feature>
<protein>
    <recommendedName>
        <fullName evidence="12">Protein kinase domain-containing protein</fullName>
    </recommendedName>
</protein>
<dbReference type="Pfam" id="PF13855">
    <property type="entry name" value="LRR_8"/>
    <property type="match status" value="1"/>
</dbReference>
<feature type="region of interest" description="Disordered" evidence="7">
    <location>
        <begin position="526"/>
        <end position="553"/>
    </location>
</feature>
<dbReference type="Pfam" id="PF00560">
    <property type="entry name" value="LRR_1"/>
    <property type="match status" value="5"/>
</dbReference>
<gene>
    <name evidence="10" type="primary">gb03707</name>
    <name evidence="10" type="ORF">PR202_gb03707</name>
</gene>
<evidence type="ECO:0000256" key="3">
    <source>
        <dbReference type="ARBA" id="ARBA00022692"/>
    </source>
</evidence>
<evidence type="ECO:0000256" key="1">
    <source>
        <dbReference type="ARBA" id="ARBA00004167"/>
    </source>
</evidence>
<keyword evidence="9" id="KW-0732">Signal</keyword>
<dbReference type="PANTHER" id="PTHR27008">
    <property type="entry name" value="OS04G0122200 PROTEIN"/>
    <property type="match status" value="1"/>
</dbReference>
<dbReference type="Proteomes" id="UP001054889">
    <property type="component" value="Unassembled WGS sequence"/>
</dbReference>
<dbReference type="EMBL" id="BQKI01000073">
    <property type="protein sequence ID" value="GJN16688.1"/>
    <property type="molecule type" value="Genomic_DNA"/>
</dbReference>
<sequence length="710" mass="74211">MATPFVLMLLVLIGGGLALLPTTSSRATDMPMPVNEEVLGLVVFKSALSGSFPGSWRAGLSRTRRRAGGRAWSATRPPPACSAWPWTGSPCPAQCRGAWTASRRPPGPLPGPQQPLRPTPPGLSLLKSLRSLDLSHNAFSGPLPDDLAMLGSLRYLDLTANAFSGPLPDFFPSSLRFLMLADNQFAGPLPNKGLLAQNALLLHLNVSGNQLTGSPWTSPARCGRWTSACCPHLAAVDLSNNAFDGHLPDSIAQLSSLVRFSASSNRLSGDVPAWLGKLTALQRLDLSGNAFTGSLPESIGDLKALSYLGLSDNQLSGSVPDSIVSGGGWTCPGNRLTGGIPAGMLASSKMMRYLNLSHNDLRAQLPPEMGTLHDLTVLDLRNAGLYGEIPSDLCGSGSSLSVLQLDGNSLSGPIPDTIGKCSSLYLLSLGHNGLTGPIPAGVSELKKLEILRLEYNNLSGEIPAQLATLDNLLAVNISHNRLVGRLPSSGVFQSLDASALEGNLGICSPLVSEPCRMNVQKPLVLDPNEYTHGDGGTSDNNNGDNNLETTANGGVPRKRRVLSVSAMVAICAAVVIVVGVGVITLLNMSAARRHKEQLPTENEKGEKNHHRSTKAEELESGGGGVSNNYSGSSSSSTTKTKNKHNSSQPEGGDVRCGGQPEIGGPAAGGADALLSQAAEIGRGSFGTVYRASVGQGRMVAVEEARLLQLQ</sequence>
<keyword evidence="2" id="KW-0433">Leucine-rich repeat</keyword>
<dbReference type="SUPFAM" id="SSF52058">
    <property type="entry name" value="L domain-like"/>
    <property type="match status" value="1"/>
</dbReference>
<keyword evidence="6 8" id="KW-0472">Membrane</keyword>
<evidence type="ECO:0000256" key="7">
    <source>
        <dbReference type="SAM" id="MobiDB-lite"/>
    </source>
</evidence>
<evidence type="ECO:0000313" key="11">
    <source>
        <dbReference type="Proteomes" id="UP001054889"/>
    </source>
</evidence>
<dbReference type="InterPro" id="IPR051809">
    <property type="entry name" value="Plant_receptor-like_S/T_kinase"/>
</dbReference>
<dbReference type="InterPro" id="IPR003591">
    <property type="entry name" value="Leu-rich_rpt_typical-subtyp"/>
</dbReference>
<feature type="compositionally biased region" description="Low complexity" evidence="7">
    <location>
        <begin position="657"/>
        <end position="669"/>
    </location>
</feature>
<feature type="region of interest" description="Disordered" evidence="7">
    <location>
        <begin position="594"/>
        <end position="669"/>
    </location>
</feature>
<keyword evidence="11" id="KW-1185">Reference proteome</keyword>
<name>A0AAV5E2F7_ELECO</name>
<feature type="compositionally biased region" description="Basic and acidic residues" evidence="7">
    <location>
        <begin position="596"/>
        <end position="606"/>
    </location>
</feature>
<feature type="region of interest" description="Disordered" evidence="7">
    <location>
        <begin position="97"/>
        <end position="120"/>
    </location>
</feature>
<dbReference type="InterPro" id="IPR032675">
    <property type="entry name" value="LRR_dom_sf"/>
</dbReference>
<evidence type="ECO:0000256" key="6">
    <source>
        <dbReference type="ARBA" id="ARBA00023136"/>
    </source>
</evidence>
<keyword evidence="3 8" id="KW-0812">Transmembrane</keyword>
<evidence type="ECO:0000256" key="9">
    <source>
        <dbReference type="SAM" id="SignalP"/>
    </source>
</evidence>
<dbReference type="PANTHER" id="PTHR27008:SF443">
    <property type="entry name" value="LRR RECEPTOR-LIKE SERINE_THREONINE-PROTEIN KINASE IRK-RELATED"/>
    <property type="match status" value="1"/>
</dbReference>
<feature type="compositionally biased region" description="Low complexity" evidence="7">
    <location>
        <begin position="537"/>
        <end position="552"/>
    </location>
</feature>
<dbReference type="InterPro" id="IPR001611">
    <property type="entry name" value="Leu-rich_rpt"/>
</dbReference>
<keyword evidence="5 8" id="KW-1133">Transmembrane helix</keyword>
<evidence type="ECO:0000313" key="10">
    <source>
        <dbReference type="EMBL" id="GJN16688.1"/>
    </source>
</evidence>
<feature type="transmembrane region" description="Helical" evidence="8">
    <location>
        <begin position="566"/>
        <end position="586"/>
    </location>
</feature>
<dbReference type="SMART" id="SM00369">
    <property type="entry name" value="LRR_TYP"/>
    <property type="match status" value="6"/>
</dbReference>
<evidence type="ECO:0000256" key="5">
    <source>
        <dbReference type="ARBA" id="ARBA00022989"/>
    </source>
</evidence>
<feature type="compositionally biased region" description="Pro residues" evidence="7">
    <location>
        <begin position="105"/>
        <end position="120"/>
    </location>
</feature>
<evidence type="ECO:0000256" key="2">
    <source>
        <dbReference type="ARBA" id="ARBA00022614"/>
    </source>
</evidence>
<dbReference type="FunFam" id="3.80.10.10:FF:000095">
    <property type="entry name" value="LRR receptor-like serine/threonine-protein kinase GSO1"/>
    <property type="match status" value="1"/>
</dbReference>
<evidence type="ECO:0000256" key="8">
    <source>
        <dbReference type="SAM" id="Phobius"/>
    </source>
</evidence>
<accession>A0AAV5E2F7</accession>
<evidence type="ECO:0008006" key="12">
    <source>
        <dbReference type="Google" id="ProtNLM"/>
    </source>
</evidence>
<comment type="caution">
    <text evidence="10">The sequence shown here is derived from an EMBL/GenBank/DDBJ whole genome shotgun (WGS) entry which is preliminary data.</text>
</comment>